<gene>
    <name evidence="1" type="ORF">HMPREF2128_06170</name>
</gene>
<evidence type="ECO:0000313" key="1">
    <source>
        <dbReference type="EMBL" id="KGF20289.1"/>
    </source>
</evidence>
<comment type="caution">
    <text evidence="1">The sequence shown here is derived from an EMBL/GenBank/DDBJ whole genome shotgun (WGS) entry which is preliminary data.</text>
</comment>
<organism evidence="1 2">
    <name type="scientific">Pseudoglutamicibacter albus DNF00011</name>
    <dbReference type="NCBI Taxonomy" id="1401063"/>
    <lineage>
        <taxon>Bacteria</taxon>
        <taxon>Bacillati</taxon>
        <taxon>Actinomycetota</taxon>
        <taxon>Actinomycetes</taxon>
        <taxon>Micrococcales</taxon>
        <taxon>Micrococcaceae</taxon>
        <taxon>Pseudoglutamicibacter</taxon>
    </lineage>
</organism>
<name>A0A096AH94_9MICC</name>
<dbReference type="AlphaFoldDB" id="A0A096AH94"/>
<dbReference type="Pfam" id="PF18986">
    <property type="entry name" value="DUF5719"/>
    <property type="match status" value="1"/>
</dbReference>
<sequence>MSEKKTDDPAPRTARSRSKVVLAAATGALLVAGFGAVSVADHFLAPDTDGEPLAIAATSLPVSESTLVCGPTIAAASTNQGATDSAYAPGADHAASTLRGIALGDRGMRVPGARIVSGDKTEQVSKDLPEQDALKVATRNEQGLSGTKAVGKGGVKANDSAWFTVQGLGGNASPAAGVRTIRQKDGDLEGFASVPCTAPSTSHTIVGGSTTLGHAAVLVVTNTQQATATVQVDVSTKDGVSSAGIPQFTLNPGDTRTINLASAASDADAVAVTVNSSGSPVRAAVAQTALRGLVPGGIDSVEAQAELGQKVIIPGVQAQDPAADRSARRTEEAGDLTPSVILYNPAAKKTQATVTAVRDNGTSVDLGSVALEGRSVGSVATDVLPAGTYSIVVEADTSVAATARLLRGQDADKAHDVAYIPGTSALGNQNLVALPEQGAARLRIFADHDAVVTVTPVLGNGTLGKAQRVEVAAQRTVEVEPAKNAVGLHVASSRGEAYASVVTTDGVGIAAMNVLNTDQSNAAVRVDLNPVAPRSVSGEY</sequence>
<dbReference type="RefSeq" id="WP_035756222.1">
    <property type="nucleotide sequence ID" value="NZ_JRNH01000018.1"/>
</dbReference>
<proteinExistence type="predicted"/>
<evidence type="ECO:0000313" key="2">
    <source>
        <dbReference type="Proteomes" id="UP000053528"/>
    </source>
</evidence>
<protein>
    <submittedName>
        <fullName evidence="1">Uncharacterized protein</fullName>
    </submittedName>
</protein>
<dbReference type="InterPro" id="IPR043777">
    <property type="entry name" value="DUF5719"/>
</dbReference>
<accession>A0A096AH94</accession>
<dbReference type="Proteomes" id="UP000053528">
    <property type="component" value="Unassembled WGS sequence"/>
</dbReference>
<dbReference type="EMBL" id="JRNH01000018">
    <property type="protein sequence ID" value="KGF20289.1"/>
    <property type="molecule type" value="Genomic_DNA"/>
</dbReference>
<reference evidence="1 2" key="1">
    <citation type="submission" date="2014-07" db="EMBL/GenBank/DDBJ databases">
        <authorList>
            <person name="McCorrison J."/>
            <person name="Sanka R."/>
            <person name="Torralba M."/>
            <person name="Gillis M."/>
            <person name="Haft D.H."/>
            <person name="Methe B."/>
            <person name="Sutton G."/>
            <person name="Nelson K.E."/>
        </authorList>
    </citation>
    <scope>NUCLEOTIDE SEQUENCE [LARGE SCALE GENOMIC DNA]</scope>
    <source>
        <strain evidence="1 2">DNF00011</strain>
    </source>
</reference>